<dbReference type="GO" id="GO:0006508">
    <property type="term" value="P:proteolysis"/>
    <property type="evidence" value="ECO:0007669"/>
    <property type="project" value="UniProtKB-KW"/>
</dbReference>
<dbReference type="FunFam" id="3.40.50.200:FF:000006">
    <property type="entry name" value="Subtilisin-like protease SBT1.5"/>
    <property type="match status" value="1"/>
</dbReference>
<protein>
    <recommendedName>
        <fullName evidence="17">Subtilisin-like protease SBT1.9</fullName>
    </recommendedName>
</protein>
<evidence type="ECO:0008006" key="17">
    <source>
        <dbReference type="Google" id="ProtNLM"/>
    </source>
</evidence>
<evidence type="ECO:0000256" key="2">
    <source>
        <dbReference type="ARBA" id="ARBA00011073"/>
    </source>
</evidence>
<dbReference type="GO" id="GO:0009610">
    <property type="term" value="P:response to symbiotic fungus"/>
    <property type="evidence" value="ECO:0007669"/>
    <property type="project" value="UniProtKB-ARBA"/>
</dbReference>
<comment type="caution">
    <text evidence="15">The sequence shown here is derived from an EMBL/GenBank/DDBJ whole genome shotgun (WGS) entry which is preliminary data.</text>
</comment>
<feature type="active site" description="Charge relay system" evidence="9 10">
    <location>
        <position position="183"/>
    </location>
</feature>
<evidence type="ECO:0000256" key="7">
    <source>
        <dbReference type="ARBA" id="ARBA00022825"/>
    </source>
</evidence>
<dbReference type="InterPro" id="IPR041469">
    <property type="entry name" value="Subtilisin-like_FN3"/>
</dbReference>
<feature type="active site" description="Charge relay system" evidence="9 10">
    <location>
        <position position="577"/>
    </location>
</feature>
<comment type="similarity">
    <text evidence="2 10">Belongs to the peptidase S8 family.</text>
</comment>
<dbReference type="CDD" id="cd02120">
    <property type="entry name" value="PA_subtilisin_like"/>
    <property type="match status" value="1"/>
</dbReference>
<organism evidence="15 16">
    <name type="scientific">Psophocarpus tetragonolobus</name>
    <name type="common">Winged bean</name>
    <name type="synonym">Dolichos tetragonolobus</name>
    <dbReference type="NCBI Taxonomy" id="3891"/>
    <lineage>
        <taxon>Eukaryota</taxon>
        <taxon>Viridiplantae</taxon>
        <taxon>Streptophyta</taxon>
        <taxon>Embryophyta</taxon>
        <taxon>Tracheophyta</taxon>
        <taxon>Spermatophyta</taxon>
        <taxon>Magnoliopsida</taxon>
        <taxon>eudicotyledons</taxon>
        <taxon>Gunneridae</taxon>
        <taxon>Pentapetalae</taxon>
        <taxon>rosids</taxon>
        <taxon>fabids</taxon>
        <taxon>Fabales</taxon>
        <taxon>Fabaceae</taxon>
        <taxon>Papilionoideae</taxon>
        <taxon>50 kb inversion clade</taxon>
        <taxon>NPAAA clade</taxon>
        <taxon>indigoferoid/millettioid clade</taxon>
        <taxon>Phaseoleae</taxon>
        <taxon>Psophocarpus</taxon>
    </lineage>
</organism>
<keyword evidence="4 10" id="KW-0645">Protease</keyword>
<evidence type="ECO:0000256" key="5">
    <source>
        <dbReference type="ARBA" id="ARBA00022729"/>
    </source>
</evidence>
<accession>A0AAN9XJL1</accession>
<dbReference type="InterPro" id="IPR015500">
    <property type="entry name" value="Peptidase_S8_subtilisin-rel"/>
</dbReference>
<keyword evidence="6 10" id="KW-0378">Hydrolase</keyword>
<dbReference type="SUPFAM" id="SSF52743">
    <property type="entry name" value="Subtilisin-like"/>
    <property type="match status" value="1"/>
</dbReference>
<feature type="domain" description="Subtilisin-like protease fibronectin type-III" evidence="14">
    <location>
        <begin position="690"/>
        <end position="795"/>
    </location>
</feature>
<feature type="domain" description="Peptidase S8/S53" evidence="12">
    <location>
        <begin position="174"/>
        <end position="618"/>
    </location>
</feature>
<dbReference type="Gene3D" id="3.30.70.80">
    <property type="entry name" value="Peptidase S8 propeptide/proteinase inhibitor I9"/>
    <property type="match status" value="1"/>
</dbReference>
<evidence type="ECO:0000256" key="8">
    <source>
        <dbReference type="ARBA" id="ARBA00023180"/>
    </source>
</evidence>
<dbReference type="Gene3D" id="3.50.30.30">
    <property type="match status" value="1"/>
</dbReference>
<dbReference type="Pfam" id="PF17766">
    <property type="entry name" value="fn3_6"/>
    <property type="match status" value="1"/>
</dbReference>
<name>A0AAN9XJL1_PSOTE</name>
<evidence type="ECO:0000313" key="15">
    <source>
        <dbReference type="EMBL" id="KAK7394694.1"/>
    </source>
</evidence>
<dbReference type="InterPro" id="IPR037045">
    <property type="entry name" value="S8pro/Inhibitor_I9_sf"/>
</dbReference>
<dbReference type="GO" id="GO:0004252">
    <property type="term" value="F:serine-type endopeptidase activity"/>
    <property type="evidence" value="ECO:0007669"/>
    <property type="project" value="UniProtKB-UniRule"/>
</dbReference>
<dbReference type="CDD" id="cd04852">
    <property type="entry name" value="Peptidases_S8_3"/>
    <property type="match status" value="1"/>
</dbReference>
<evidence type="ECO:0000256" key="3">
    <source>
        <dbReference type="ARBA" id="ARBA00022525"/>
    </source>
</evidence>
<evidence type="ECO:0000259" key="13">
    <source>
        <dbReference type="Pfam" id="PF05922"/>
    </source>
</evidence>
<dbReference type="PROSITE" id="PS51892">
    <property type="entry name" value="SUBTILASE"/>
    <property type="match status" value="1"/>
</dbReference>
<dbReference type="PANTHER" id="PTHR10795">
    <property type="entry name" value="PROPROTEIN CONVERTASE SUBTILISIN/KEXIN"/>
    <property type="match status" value="1"/>
</dbReference>
<evidence type="ECO:0000256" key="1">
    <source>
        <dbReference type="ARBA" id="ARBA00004613"/>
    </source>
</evidence>
<dbReference type="Proteomes" id="UP001386955">
    <property type="component" value="Unassembled WGS sequence"/>
</dbReference>
<dbReference type="GO" id="GO:0005576">
    <property type="term" value="C:extracellular region"/>
    <property type="evidence" value="ECO:0007669"/>
    <property type="project" value="UniProtKB-SubCell"/>
</dbReference>
<dbReference type="AlphaFoldDB" id="A0AAN9XJL1"/>
<keyword evidence="16" id="KW-1185">Reference proteome</keyword>
<dbReference type="InterPro" id="IPR010259">
    <property type="entry name" value="S8pro/Inhibitor_I9"/>
</dbReference>
<dbReference type="Gene3D" id="2.60.40.2310">
    <property type="match status" value="1"/>
</dbReference>
<proteinExistence type="inferred from homology"/>
<keyword evidence="3" id="KW-0964">Secreted</keyword>
<dbReference type="FunFam" id="3.30.70.80:FF:000003">
    <property type="entry name" value="Subtilisin-like protease SBT1.9"/>
    <property type="match status" value="1"/>
</dbReference>
<keyword evidence="5" id="KW-0732">Signal</keyword>
<dbReference type="GO" id="GO:0009609">
    <property type="term" value="P:response to symbiotic bacterium"/>
    <property type="evidence" value="ECO:0007669"/>
    <property type="project" value="UniProtKB-ARBA"/>
</dbReference>
<dbReference type="Gene3D" id="3.40.50.200">
    <property type="entry name" value="Peptidase S8/S53 domain"/>
    <property type="match status" value="1"/>
</dbReference>
<dbReference type="InterPro" id="IPR034197">
    <property type="entry name" value="Peptidases_S8_3"/>
</dbReference>
<feature type="transmembrane region" description="Helical" evidence="11">
    <location>
        <begin position="41"/>
        <end position="59"/>
    </location>
</feature>
<evidence type="ECO:0000313" key="16">
    <source>
        <dbReference type="Proteomes" id="UP001386955"/>
    </source>
</evidence>
<evidence type="ECO:0000256" key="6">
    <source>
        <dbReference type="ARBA" id="ARBA00022801"/>
    </source>
</evidence>
<evidence type="ECO:0000259" key="12">
    <source>
        <dbReference type="Pfam" id="PF00082"/>
    </source>
</evidence>
<dbReference type="PRINTS" id="PR00723">
    <property type="entry name" value="SUBTILISIN"/>
</dbReference>
<keyword evidence="11" id="KW-0812">Transmembrane</keyword>
<dbReference type="InterPro" id="IPR045051">
    <property type="entry name" value="SBT"/>
</dbReference>
<gene>
    <name evidence="15" type="ORF">VNO78_15229</name>
</gene>
<evidence type="ECO:0000256" key="4">
    <source>
        <dbReference type="ARBA" id="ARBA00022670"/>
    </source>
</evidence>
<evidence type="ECO:0000259" key="14">
    <source>
        <dbReference type="Pfam" id="PF17766"/>
    </source>
</evidence>
<feature type="domain" description="Inhibitor I9" evidence="13">
    <location>
        <begin position="67"/>
        <end position="149"/>
    </location>
</feature>
<evidence type="ECO:0000256" key="11">
    <source>
        <dbReference type="SAM" id="Phobius"/>
    </source>
</evidence>
<keyword evidence="11" id="KW-1133">Transmembrane helix</keyword>
<dbReference type="Pfam" id="PF00082">
    <property type="entry name" value="Peptidase_S8"/>
    <property type="match status" value="1"/>
</dbReference>
<evidence type="ECO:0000256" key="10">
    <source>
        <dbReference type="PROSITE-ProRule" id="PRU01240"/>
    </source>
</evidence>
<evidence type="ECO:0000256" key="9">
    <source>
        <dbReference type="PIRSR" id="PIRSR615500-1"/>
    </source>
</evidence>
<dbReference type="EMBL" id="JAYMYS010000004">
    <property type="protein sequence ID" value="KAK7394694.1"/>
    <property type="molecule type" value="Genomic_DNA"/>
</dbReference>
<keyword evidence="7 10" id="KW-0720">Serine protease</keyword>
<dbReference type="PROSITE" id="PS00138">
    <property type="entry name" value="SUBTILASE_SER"/>
    <property type="match status" value="1"/>
</dbReference>
<reference evidence="15 16" key="1">
    <citation type="submission" date="2024-01" db="EMBL/GenBank/DDBJ databases">
        <title>The genomes of 5 underutilized Papilionoideae crops provide insights into root nodulation and disease resistanc.</title>
        <authorList>
            <person name="Jiang F."/>
        </authorList>
    </citation>
    <scope>NUCLEOTIDE SEQUENCE [LARGE SCALE GENOMIC DNA]</scope>
    <source>
        <strain evidence="15">DUOXIRENSHENG_FW03</strain>
        <tissue evidence="15">Leaves</tissue>
    </source>
</reference>
<keyword evidence="11" id="KW-0472">Membrane</keyword>
<keyword evidence="8" id="KW-0325">Glycoprotein</keyword>
<feature type="active site" description="Charge relay system" evidence="9 10">
    <location>
        <position position="255"/>
    </location>
</feature>
<dbReference type="InterPro" id="IPR023828">
    <property type="entry name" value="Peptidase_S8_Ser-AS"/>
</dbReference>
<dbReference type="InterPro" id="IPR000209">
    <property type="entry name" value="Peptidase_S8/S53_dom"/>
</dbReference>
<dbReference type="Pfam" id="PF05922">
    <property type="entry name" value="Inhibitor_I9"/>
    <property type="match status" value="1"/>
</dbReference>
<dbReference type="InterPro" id="IPR036852">
    <property type="entry name" value="Peptidase_S8/S53_dom_sf"/>
</dbReference>
<comment type="subcellular location">
    <subcellularLocation>
        <location evidence="1">Secreted</location>
    </subcellularLocation>
</comment>
<sequence length="801" mass="86612">MSTSLMFYRPKITIYAALSLVQNQKFLFSCILTMMEPKPNLVFPLPFMILITLWFLLPLHGSAESSSYIVHMDKSYFPNVFTTHHDWFESIIDSTKSARLGHSFNQSQKLVYSYNHAMYGFSAILSSDELEAVKNSDGFVAAYPDRTATIDTTHTFEFLSLDSSSGLWLASNFGEDVIVGVIDSGVWPESESFKDDGMTKKIPNKWKGTCEEGQDFNNSMCNFKLIGARYFNKGVIAANSEVKISMNSARDTQGHGTHTSSTVAGNYVNGASYFGYAKGVARGIAPRARLAMYKVIWQEGRVASDVMAGMDKAIADGVDVISISMGFDGVPLYEDPIAIASFAAMEKGVLVSSSAGNFGPDLGTLHNGIPWLLTVAAGTIDRIFGSLILGNGQTIIGWTLFPANALVENLPLIYNKNTSACNSVKLLSEVATEGIILCDSVSDPELMFDQRRFVNEASLLGAVFISDQPLLDEGAVRSPSIVISAKDASSVIKYAKSHEKPTASIKFQQTFVGIKPAPAAASYTSRGPSPSYPGVLKPDIMAPGSHVLGAFISHGTAATIGTNVKLSSNYNLLSGTSMACPHASGVAALLKAAHPQWSAAAIRSALVTTASPLDNTQNPIRDNGYPSQYASPLAIGAGQIDPNKALDPGLIYDATPQDYVNLLCALKYTEKQIITITRSTFYNCLKPSFDLNYPSFIAFYNNNNNRSSVVHKFRRIVTNVGDGSATYIAKVTQPKGSLVTVSPETLTFTYGNEKLSYNVNIIIKVNKYKKENILFGDLVWLEDGGSHSVRSPVVVAPSGIV</sequence>